<dbReference type="RefSeq" id="WP_080810260.1">
    <property type="nucleotide sequence ID" value="NZ_CP021983.2"/>
</dbReference>
<dbReference type="STRING" id="1641165.XM38_13885"/>
<dbReference type="InterPro" id="IPR014951">
    <property type="entry name" value="DUF1822"/>
</dbReference>
<protein>
    <submittedName>
        <fullName evidence="1">Uncharacterized protein</fullName>
    </submittedName>
</protein>
<dbReference type="KEGG" id="hhg:XM38_036570"/>
<accession>A0A1Z3HQU8</accession>
<proteinExistence type="predicted"/>
<evidence type="ECO:0000313" key="2">
    <source>
        <dbReference type="Proteomes" id="UP000191901"/>
    </source>
</evidence>
<dbReference type="Pfam" id="PF08852">
    <property type="entry name" value="DUF1822"/>
    <property type="match status" value="1"/>
</dbReference>
<organism evidence="1 2">
    <name type="scientific">Halomicronema hongdechloris C2206</name>
    <dbReference type="NCBI Taxonomy" id="1641165"/>
    <lineage>
        <taxon>Bacteria</taxon>
        <taxon>Bacillati</taxon>
        <taxon>Cyanobacteriota</taxon>
        <taxon>Cyanophyceae</taxon>
        <taxon>Nodosilineales</taxon>
        <taxon>Nodosilineaceae</taxon>
        <taxon>Halomicronema</taxon>
    </lineage>
</organism>
<reference evidence="1 2" key="1">
    <citation type="journal article" date="2016" name="Biochim. Biophys. Acta">
        <title>Characterization of red-shifted phycobilisomes isolated from the chlorophyll f-containing cyanobacterium Halomicronema hongdechloris.</title>
        <authorList>
            <person name="Li Y."/>
            <person name="Lin Y."/>
            <person name="Garvey C.J."/>
            <person name="Birch D."/>
            <person name="Corkery R.W."/>
            <person name="Loughlin P.C."/>
            <person name="Scheer H."/>
            <person name="Willows R.D."/>
            <person name="Chen M."/>
        </authorList>
    </citation>
    <scope>NUCLEOTIDE SEQUENCE [LARGE SCALE GENOMIC DNA]</scope>
    <source>
        <strain evidence="1 2">C2206</strain>
    </source>
</reference>
<dbReference type="EMBL" id="CP021983">
    <property type="protein sequence ID" value="ASC72699.1"/>
    <property type="molecule type" value="Genomic_DNA"/>
</dbReference>
<sequence>MFDTTSDTTLLNPETILLELEDIQRASQNSQLAPTENLQWDLYLQGLAVLGLQRSLQNRLRTRAVDIEQSTLFEPGYAGLLNGTCGLAIGPFRACLIATESIIDGVVKIPQAAVELPEFIPHFCLVVEVIEEHEELIFRGVLRCDRFQDYRQSMNLEADDDWVYRVPLTLFEQEPSRLVFYAEQLDIATLSLPERDLATSSATMAVPELQQVLADVSMTDPLWQQLTWEQAAAILTSPALRAEFHCWQQPAQSDRQSQGLQTAVAAARQSVIDVGQWLESGLDEVAQSLGFLTGSQLQFASAMKSQPLSEVFEGAIATLREDGLLIPEVIRPLYRNVELEELDLCLCLLPYRSPVALETASDAAIDWSLLVIVGSQSDRLLPAGLQLKISREMDLLEAVDLEFEEVLVYSSVDARVGEVLNVEIIAPGETAFALPPLTYDAGES</sequence>
<dbReference type="OrthoDB" id="467121at2"/>
<gene>
    <name evidence="1" type="ORF">XM38_036570</name>
</gene>
<keyword evidence="2" id="KW-1185">Reference proteome</keyword>
<name>A0A1Z3HQU8_9CYAN</name>
<evidence type="ECO:0000313" key="1">
    <source>
        <dbReference type="EMBL" id="ASC72699.1"/>
    </source>
</evidence>
<dbReference type="AlphaFoldDB" id="A0A1Z3HQU8"/>
<dbReference type="Proteomes" id="UP000191901">
    <property type="component" value="Chromosome"/>
</dbReference>